<dbReference type="HOGENOM" id="CLU_050006_2_1_0"/>
<sequence length="288" mass="32594">MAKTRIDKSQLSAITDEIGYSTEESIAFAHHYGLQNVEIRNPPGKKEYFQLPEAEIKTDADWFAKEGLKVTFINTSLMKFTWPGMEAARKRTETPEARDKRLAAEKLRFDNRMEDFHKAIRCAQIMGCDKVRVFAGTRVADVKAVFPMVADTLGEMSKLAEREKIYLLLENEGSQNVATAAELADVMKMVPSKWVGFNWDPHNAYGKEPAFPEGYGLLPRERMLNLQIKGKGVIPDSPEKEDWRAIFAALAKDGYEGKIGLETHLFDGTLILAAHKSMDEMMKIVREM</sequence>
<dbReference type="InterPro" id="IPR036237">
    <property type="entry name" value="Xyl_isomerase-like_sf"/>
</dbReference>
<dbReference type="PANTHER" id="PTHR12110">
    <property type="entry name" value="HYDROXYPYRUVATE ISOMERASE"/>
    <property type="match status" value="1"/>
</dbReference>
<dbReference type="KEGG" id="sus:Acid_4962"/>
<dbReference type="STRING" id="234267.Acid_4962"/>
<keyword evidence="2" id="KW-0413">Isomerase</keyword>
<dbReference type="InParanoid" id="Q01WP6"/>
<dbReference type="Pfam" id="PF01261">
    <property type="entry name" value="AP_endonuc_2"/>
    <property type="match status" value="1"/>
</dbReference>
<feature type="domain" description="Xylose isomerase-like TIM barrel" evidence="1">
    <location>
        <begin position="27"/>
        <end position="267"/>
    </location>
</feature>
<dbReference type="AlphaFoldDB" id="Q01WP6"/>
<evidence type="ECO:0000259" key="1">
    <source>
        <dbReference type="Pfam" id="PF01261"/>
    </source>
</evidence>
<reference evidence="2" key="1">
    <citation type="submission" date="2006-10" db="EMBL/GenBank/DDBJ databases">
        <title>Complete sequence of Solibacter usitatus Ellin6076.</title>
        <authorList>
            <consortium name="US DOE Joint Genome Institute"/>
            <person name="Copeland A."/>
            <person name="Lucas S."/>
            <person name="Lapidus A."/>
            <person name="Barry K."/>
            <person name="Detter J.C."/>
            <person name="Glavina del Rio T."/>
            <person name="Hammon N."/>
            <person name="Israni S."/>
            <person name="Dalin E."/>
            <person name="Tice H."/>
            <person name="Pitluck S."/>
            <person name="Thompson L.S."/>
            <person name="Brettin T."/>
            <person name="Bruce D."/>
            <person name="Han C."/>
            <person name="Tapia R."/>
            <person name="Gilna P."/>
            <person name="Schmutz J."/>
            <person name="Larimer F."/>
            <person name="Land M."/>
            <person name="Hauser L."/>
            <person name="Kyrpides N."/>
            <person name="Mikhailova N."/>
            <person name="Janssen P.H."/>
            <person name="Kuske C.R."/>
            <person name="Richardson P."/>
        </authorList>
    </citation>
    <scope>NUCLEOTIDE SEQUENCE</scope>
    <source>
        <strain evidence="2">Ellin6076</strain>
    </source>
</reference>
<accession>Q01WP6</accession>
<dbReference type="InterPro" id="IPR013022">
    <property type="entry name" value="Xyl_isomerase-like_TIM-brl"/>
</dbReference>
<evidence type="ECO:0000313" key="2">
    <source>
        <dbReference type="EMBL" id="ABJ85919.1"/>
    </source>
</evidence>
<proteinExistence type="predicted"/>
<name>Q01WP6_SOLUE</name>
<organism evidence="2">
    <name type="scientific">Solibacter usitatus (strain Ellin6076)</name>
    <dbReference type="NCBI Taxonomy" id="234267"/>
    <lineage>
        <taxon>Bacteria</taxon>
        <taxon>Pseudomonadati</taxon>
        <taxon>Acidobacteriota</taxon>
        <taxon>Terriglobia</taxon>
        <taxon>Bryobacterales</taxon>
        <taxon>Solibacteraceae</taxon>
        <taxon>Candidatus Solibacter</taxon>
    </lineage>
</organism>
<dbReference type="InterPro" id="IPR050312">
    <property type="entry name" value="IolE/XylAMocC-like"/>
</dbReference>
<dbReference type="eggNOG" id="COG1082">
    <property type="taxonomic scope" value="Bacteria"/>
</dbReference>
<protein>
    <submittedName>
        <fullName evidence="2">Xylose isomerase domain protein TIM barrel</fullName>
    </submittedName>
</protein>
<dbReference type="Gene3D" id="3.20.20.150">
    <property type="entry name" value="Divalent-metal-dependent TIM barrel enzymes"/>
    <property type="match status" value="1"/>
</dbReference>
<gene>
    <name evidence="2" type="ordered locus">Acid_4962</name>
</gene>
<dbReference type="EMBL" id="CP000473">
    <property type="protein sequence ID" value="ABJ85919.1"/>
    <property type="molecule type" value="Genomic_DNA"/>
</dbReference>
<dbReference type="SUPFAM" id="SSF51658">
    <property type="entry name" value="Xylose isomerase-like"/>
    <property type="match status" value="1"/>
</dbReference>
<dbReference type="GO" id="GO:0016853">
    <property type="term" value="F:isomerase activity"/>
    <property type="evidence" value="ECO:0007669"/>
    <property type="project" value="UniProtKB-KW"/>
</dbReference>